<evidence type="ECO:0008006" key="4">
    <source>
        <dbReference type="Google" id="ProtNLM"/>
    </source>
</evidence>
<dbReference type="AlphaFoldDB" id="A0A1T4Y7S7"/>
<dbReference type="Pfam" id="PF13789">
    <property type="entry name" value="DUF4181"/>
    <property type="match status" value="1"/>
</dbReference>
<feature type="transmembrane region" description="Helical" evidence="1">
    <location>
        <begin position="89"/>
        <end position="106"/>
    </location>
</feature>
<name>A0A1T4Y7S7_9BACL</name>
<keyword evidence="1" id="KW-1133">Transmembrane helix</keyword>
<evidence type="ECO:0000313" key="3">
    <source>
        <dbReference type="Proteomes" id="UP000190042"/>
    </source>
</evidence>
<dbReference type="EMBL" id="FUYJ01000003">
    <property type="protein sequence ID" value="SKA97776.1"/>
    <property type="molecule type" value="Genomic_DNA"/>
</dbReference>
<proteinExistence type="predicted"/>
<dbReference type="Proteomes" id="UP000190042">
    <property type="component" value="Unassembled WGS sequence"/>
</dbReference>
<dbReference type="InterPro" id="IPR025441">
    <property type="entry name" value="DUF4181"/>
</dbReference>
<organism evidence="2 3">
    <name type="scientific">Sporosarcina newyorkensis</name>
    <dbReference type="NCBI Taxonomy" id="759851"/>
    <lineage>
        <taxon>Bacteria</taxon>
        <taxon>Bacillati</taxon>
        <taxon>Bacillota</taxon>
        <taxon>Bacilli</taxon>
        <taxon>Bacillales</taxon>
        <taxon>Caryophanaceae</taxon>
        <taxon>Sporosarcina</taxon>
    </lineage>
</organism>
<gene>
    <name evidence="2" type="ORF">SAMN04244570_1936</name>
</gene>
<evidence type="ECO:0000256" key="1">
    <source>
        <dbReference type="SAM" id="Phobius"/>
    </source>
</evidence>
<dbReference type="RefSeq" id="WP_078817465.1">
    <property type="nucleotide sequence ID" value="NZ_FUYJ01000003.1"/>
</dbReference>
<keyword evidence="3" id="KW-1185">Reference proteome</keyword>
<feature type="transmembrane region" description="Helical" evidence="1">
    <location>
        <begin position="118"/>
        <end position="137"/>
    </location>
</feature>
<accession>A0A1T4Y7S7</accession>
<sequence>MIYFGVGSSFWPTFFLFLFVVWLLFFSFNAIMRKILKVKKKKLFSDNHMNALHEKIDWTIRIVFIVAIIVGSIVNISRLPSDPILFLEPYILLFALIFITEIVTAIMEWKYSENKNAYILTTSQLVLLAMLLLSMYLTDFFGLFG</sequence>
<feature type="transmembrane region" description="Helical" evidence="1">
    <location>
        <begin position="58"/>
        <end position="77"/>
    </location>
</feature>
<evidence type="ECO:0000313" key="2">
    <source>
        <dbReference type="EMBL" id="SKA97776.1"/>
    </source>
</evidence>
<reference evidence="3" key="1">
    <citation type="submission" date="2017-02" db="EMBL/GenBank/DDBJ databases">
        <authorList>
            <person name="Varghese N."/>
            <person name="Submissions S."/>
        </authorList>
    </citation>
    <scope>NUCLEOTIDE SEQUENCE [LARGE SCALE GENOMIC DNA]</scope>
    <source>
        <strain evidence="3">DSM 23966</strain>
    </source>
</reference>
<keyword evidence="1" id="KW-0472">Membrane</keyword>
<feature type="transmembrane region" description="Helical" evidence="1">
    <location>
        <begin position="12"/>
        <end position="32"/>
    </location>
</feature>
<keyword evidence="1" id="KW-0812">Transmembrane</keyword>
<protein>
    <recommendedName>
        <fullName evidence="4">DUF4181 domain-containing protein</fullName>
    </recommendedName>
</protein>